<accession>A0A0F8X2M0</accession>
<comment type="caution">
    <text evidence="1">The sequence shown here is derived from an EMBL/GenBank/DDBJ whole genome shotgun (WGS) entry which is preliminary data.</text>
</comment>
<gene>
    <name evidence="1" type="ORF">LCGC14_2997010</name>
</gene>
<reference evidence="1" key="1">
    <citation type="journal article" date="2015" name="Nature">
        <title>Complex archaea that bridge the gap between prokaryotes and eukaryotes.</title>
        <authorList>
            <person name="Spang A."/>
            <person name="Saw J.H."/>
            <person name="Jorgensen S.L."/>
            <person name="Zaremba-Niedzwiedzka K."/>
            <person name="Martijn J."/>
            <person name="Lind A.E."/>
            <person name="van Eijk R."/>
            <person name="Schleper C."/>
            <person name="Guy L."/>
            <person name="Ettema T.J."/>
        </authorList>
    </citation>
    <scope>NUCLEOTIDE SEQUENCE</scope>
</reference>
<name>A0A0F8X2M0_9ZZZZ</name>
<sequence>MGNSERGFDPWGSGGDCAVQSEIHSRNSLGMIMKKLTWAEFKRQVDKELKEQGRNGSIELKKIDVGRINIRNAPPIKISLVWIEDNRLSIL</sequence>
<dbReference type="EMBL" id="LAZR01061643">
    <property type="protein sequence ID" value="KKK63168.1"/>
    <property type="molecule type" value="Genomic_DNA"/>
</dbReference>
<protein>
    <submittedName>
        <fullName evidence="1">Uncharacterized protein</fullName>
    </submittedName>
</protein>
<evidence type="ECO:0000313" key="1">
    <source>
        <dbReference type="EMBL" id="KKK63168.1"/>
    </source>
</evidence>
<organism evidence="1">
    <name type="scientific">marine sediment metagenome</name>
    <dbReference type="NCBI Taxonomy" id="412755"/>
    <lineage>
        <taxon>unclassified sequences</taxon>
        <taxon>metagenomes</taxon>
        <taxon>ecological metagenomes</taxon>
    </lineage>
</organism>
<proteinExistence type="predicted"/>
<dbReference type="AlphaFoldDB" id="A0A0F8X2M0"/>